<dbReference type="EMBL" id="JBHSZG010000001">
    <property type="protein sequence ID" value="MFC7136011.1"/>
    <property type="molecule type" value="Genomic_DNA"/>
</dbReference>
<dbReference type="NCBIfam" id="NF045545">
    <property type="entry name" value="HAH_0734_fam"/>
    <property type="match status" value="1"/>
</dbReference>
<dbReference type="AlphaFoldDB" id="A0ABD5XQF9"/>
<dbReference type="InterPro" id="IPR054623">
    <property type="entry name" value="HAH_0734-like"/>
</dbReference>
<sequence length="88" mass="10011">MQKLIVHGDPGLRKDGVINYDGRELRVFSVQRQGEYHGPDEPQLWCTVGTDDERETFEKKEYVPHWLGVDTIDAEALDIVKKGGDLTV</sequence>
<accession>A0ABD5XQF9</accession>
<protein>
    <submittedName>
        <fullName evidence="1">HAH_0734 family protein</fullName>
    </submittedName>
</protein>
<comment type="caution">
    <text evidence="1">The sequence shown here is derived from an EMBL/GenBank/DDBJ whole genome shotgun (WGS) entry which is preliminary data.</text>
</comment>
<organism evidence="1 2">
    <name type="scientific">Halobaculum litoreum</name>
    <dbReference type="NCBI Taxonomy" id="3031998"/>
    <lineage>
        <taxon>Archaea</taxon>
        <taxon>Methanobacteriati</taxon>
        <taxon>Methanobacteriota</taxon>
        <taxon>Stenosarchaea group</taxon>
        <taxon>Halobacteria</taxon>
        <taxon>Halobacteriales</taxon>
        <taxon>Haloferacaceae</taxon>
        <taxon>Halobaculum</taxon>
    </lineage>
</organism>
<name>A0ABD5XQF9_9EURY</name>
<gene>
    <name evidence="1" type="ORF">ACFQRB_04460</name>
</gene>
<evidence type="ECO:0000313" key="2">
    <source>
        <dbReference type="Proteomes" id="UP001596368"/>
    </source>
</evidence>
<keyword evidence="2" id="KW-1185">Reference proteome</keyword>
<evidence type="ECO:0000313" key="1">
    <source>
        <dbReference type="EMBL" id="MFC7136011.1"/>
    </source>
</evidence>
<dbReference type="Pfam" id="PF23384">
    <property type="entry name" value="DUF7098"/>
    <property type="match status" value="1"/>
</dbReference>
<reference evidence="1 2" key="1">
    <citation type="journal article" date="2019" name="Int. J. Syst. Evol. Microbiol.">
        <title>The Global Catalogue of Microorganisms (GCM) 10K type strain sequencing project: providing services to taxonomists for standard genome sequencing and annotation.</title>
        <authorList>
            <consortium name="The Broad Institute Genomics Platform"/>
            <consortium name="The Broad Institute Genome Sequencing Center for Infectious Disease"/>
            <person name="Wu L."/>
            <person name="Ma J."/>
        </authorList>
    </citation>
    <scope>NUCLEOTIDE SEQUENCE [LARGE SCALE GENOMIC DNA]</scope>
    <source>
        <strain evidence="1 2">DT92</strain>
    </source>
</reference>
<dbReference type="Proteomes" id="UP001596368">
    <property type="component" value="Unassembled WGS sequence"/>
</dbReference>
<proteinExistence type="predicted"/>